<sequence length="112" mass="12357">MKELFVDYCEVEPRLDNGDMVQKVLARGGKLMLAETAFPKKGAVLPDHSHDHEQVTYMVKGRLLFSVEGVSREIGPGDSVYIPANAVHGARVLEDGTVAVDAFTPQREDFLE</sequence>
<proteinExistence type="predicted"/>
<reference evidence="2 3" key="1">
    <citation type="submission" date="2022-01" db="EMBL/GenBank/DDBJ databases">
        <title>Dethiosulfovibrio faecalis sp. nov., a novel proteolytic, non-sulfur-reducing bacterium isolated from a marine aquaculture solid waste bioreactor.</title>
        <authorList>
            <person name="Grabowski S."/>
            <person name="Apolinario E."/>
            <person name="Schneider N."/>
            <person name="Marshall C.W."/>
            <person name="Sowers K.R."/>
        </authorList>
    </citation>
    <scope>NUCLEOTIDE SEQUENCE [LARGE SCALE GENOMIC DNA]</scope>
    <source>
        <strain evidence="2 3">DSM 12537</strain>
    </source>
</reference>
<dbReference type="Gene3D" id="2.60.120.10">
    <property type="entry name" value="Jelly Rolls"/>
    <property type="match status" value="1"/>
</dbReference>
<dbReference type="PANTHER" id="PTHR40112">
    <property type="entry name" value="H2HPP ISOMERASE"/>
    <property type="match status" value="1"/>
</dbReference>
<dbReference type="CDD" id="cd02238">
    <property type="entry name" value="cupin_KdgF"/>
    <property type="match status" value="1"/>
</dbReference>
<comment type="caution">
    <text evidence="2">The sequence shown here is derived from an EMBL/GenBank/DDBJ whole genome shotgun (WGS) entry which is preliminary data.</text>
</comment>
<name>A0ABS9EPA9_9BACT</name>
<accession>A0ABS9EPA9</accession>
<evidence type="ECO:0000313" key="3">
    <source>
        <dbReference type="Proteomes" id="UP001200430"/>
    </source>
</evidence>
<dbReference type="InterPro" id="IPR052535">
    <property type="entry name" value="Bacilysin_H2HPP_isomerase"/>
</dbReference>
<keyword evidence="3" id="KW-1185">Reference proteome</keyword>
<dbReference type="RefSeq" id="WP_236099746.1">
    <property type="nucleotide sequence ID" value="NZ_JAKGUD010000010.1"/>
</dbReference>
<dbReference type="InterPro" id="IPR013096">
    <property type="entry name" value="Cupin_2"/>
</dbReference>
<evidence type="ECO:0000259" key="1">
    <source>
        <dbReference type="Pfam" id="PF07883"/>
    </source>
</evidence>
<feature type="domain" description="Cupin type-2" evidence="1">
    <location>
        <begin position="41"/>
        <end position="98"/>
    </location>
</feature>
<dbReference type="PIRSF" id="PIRSF029883">
    <property type="entry name" value="KdgF"/>
    <property type="match status" value="1"/>
</dbReference>
<protein>
    <submittedName>
        <fullName evidence="2">Cupin domain-containing protein</fullName>
    </submittedName>
</protein>
<gene>
    <name evidence="2" type="ORF">L2W38_09445</name>
</gene>
<dbReference type="Proteomes" id="UP001200430">
    <property type="component" value="Unassembled WGS sequence"/>
</dbReference>
<dbReference type="EMBL" id="JAKGUD010000010">
    <property type="protein sequence ID" value="MCF4143035.1"/>
    <property type="molecule type" value="Genomic_DNA"/>
</dbReference>
<dbReference type="PANTHER" id="PTHR40112:SF1">
    <property type="entry name" value="H2HPP ISOMERASE"/>
    <property type="match status" value="1"/>
</dbReference>
<organism evidence="2 3">
    <name type="scientific">Dethiosulfovibrio marinus</name>
    <dbReference type="NCBI Taxonomy" id="133532"/>
    <lineage>
        <taxon>Bacteria</taxon>
        <taxon>Thermotogati</taxon>
        <taxon>Synergistota</taxon>
        <taxon>Synergistia</taxon>
        <taxon>Synergistales</taxon>
        <taxon>Dethiosulfovibrionaceae</taxon>
        <taxon>Dethiosulfovibrio</taxon>
    </lineage>
</organism>
<dbReference type="Pfam" id="PF07883">
    <property type="entry name" value="Cupin_2"/>
    <property type="match status" value="1"/>
</dbReference>
<dbReference type="InterPro" id="IPR014710">
    <property type="entry name" value="RmlC-like_jellyroll"/>
</dbReference>
<dbReference type="InterPro" id="IPR011051">
    <property type="entry name" value="RmlC_Cupin_sf"/>
</dbReference>
<dbReference type="SUPFAM" id="SSF51182">
    <property type="entry name" value="RmlC-like cupins"/>
    <property type="match status" value="1"/>
</dbReference>
<evidence type="ECO:0000313" key="2">
    <source>
        <dbReference type="EMBL" id="MCF4143035.1"/>
    </source>
</evidence>
<dbReference type="InterPro" id="IPR025499">
    <property type="entry name" value="KdgF"/>
</dbReference>